<evidence type="ECO:0000313" key="3">
    <source>
        <dbReference type="Proteomes" id="UP000181860"/>
    </source>
</evidence>
<dbReference type="EMBL" id="FMXC01000053">
    <property type="protein sequence ID" value="SDA70983.1"/>
    <property type="molecule type" value="Genomic_DNA"/>
</dbReference>
<reference evidence="2" key="2">
    <citation type="journal article" date="2022" name="Food Funct.">
        <title>Lactobacillus kefiranofaciens ZW18 from Kefir enhances the anti-tumor effect of anti-programmed cell death 1 (PD-1) immunotherapy by modulating the gut microbiota.</title>
        <authorList>
            <person name="Zhao J."/>
            <person name="Wang Y."/>
            <person name="Wang J."/>
            <person name="Lv M."/>
            <person name="Zhou C."/>
            <person name="Jia L."/>
            <person name="Geng W."/>
        </authorList>
    </citation>
    <scope>NUCLEOTIDE SEQUENCE</scope>
    <source>
        <strain evidence="2">ZW18</strain>
    </source>
</reference>
<dbReference type="GO" id="GO:0003677">
    <property type="term" value="F:DNA binding"/>
    <property type="evidence" value="ECO:0007669"/>
    <property type="project" value="InterPro"/>
</dbReference>
<reference evidence="2" key="3">
    <citation type="submission" date="2023-04" db="EMBL/GenBank/DDBJ databases">
        <authorList>
            <person name="Wang Y."/>
        </authorList>
    </citation>
    <scope>NUCLEOTIDE SEQUENCE</scope>
    <source>
        <strain evidence="2">ZW18</strain>
    </source>
</reference>
<evidence type="ECO:0000313" key="2">
    <source>
        <dbReference type="EMBL" id="WGO85900.1"/>
    </source>
</evidence>
<dbReference type="Proteomes" id="UP000181860">
    <property type="component" value="Unassembled WGS sequence"/>
</dbReference>
<dbReference type="AlphaFoldDB" id="A0AAX3UEG9"/>
<dbReference type="InterPro" id="IPR011010">
    <property type="entry name" value="DNA_brk_join_enz"/>
</dbReference>
<proteinExistence type="predicted"/>
<sequence length="53" mass="5991">MLHPLIGFLNDATLQQAQELWRHKNIATTEIYAHNIDATKNPASSEVDQAIFN</sequence>
<dbReference type="EMBL" id="CP123735">
    <property type="protein sequence ID" value="WGO85900.1"/>
    <property type="molecule type" value="Genomic_DNA"/>
</dbReference>
<keyword evidence="3" id="KW-1185">Reference proteome</keyword>
<name>A0AAX3UEG9_9LACO</name>
<accession>A0AAX3UEG9</accession>
<gene>
    <name evidence="2" type="ORF">QEJ78_11460</name>
    <name evidence="1" type="ORF">SAMN02983011_02331</name>
</gene>
<evidence type="ECO:0000313" key="1">
    <source>
        <dbReference type="EMBL" id="SDA70983.1"/>
    </source>
</evidence>
<dbReference type="Proteomes" id="UP001242513">
    <property type="component" value="Chromosome"/>
</dbReference>
<dbReference type="SUPFAM" id="SSF56349">
    <property type="entry name" value="DNA breaking-rejoining enzymes"/>
    <property type="match status" value="1"/>
</dbReference>
<protein>
    <submittedName>
        <fullName evidence="2">Integrase</fullName>
    </submittedName>
</protein>
<evidence type="ECO:0000313" key="4">
    <source>
        <dbReference type="Proteomes" id="UP001242513"/>
    </source>
</evidence>
<dbReference type="RefSeq" id="WP_013851244.1">
    <property type="nucleotide sequence ID" value="NZ_CP123735.1"/>
</dbReference>
<organism evidence="2 4">
    <name type="scientific">Lactobacillus kefiranofaciens</name>
    <dbReference type="NCBI Taxonomy" id="267818"/>
    <lineage>
        <taxon>Bacteria</taxon>
        <taxon>Bacillati</taxon>
        <taxon>Bacillota</taxon>
        <taxon>Bacilli</taxon>
        <taxon>Lactobacillales</taxon>
        <taxon>Lactobacillaceae</taxon>
        <taxon>Lactobacillus</taxon>
    </lineage>
</organism>
<reference evidence="1 3" key="1">
    <citation type="submission" date="2016-10" db="EMBL/GenBank/DDBJ databases">
        <authorList>
            <person name="Varghese N."/>
            <person name="Submissions S."/>
        </authorList>
    </citation>
    <scope>NUCLEOTIDE SEQUENCE [LARGE SCALE GENOMIC DNA]</scope>
    <source>
        <strain evidence="1 3">ATCC 43761</strain>
    </source>
</reference>